<comment type="caution">
    <text evidence="2">The sequence shown here is derived from an EMBL/GenBank/DDBJ whole genome shotgun (WGS) entry which is preliminary data.</text>
</comment>
<dbReference type="AlphaFoldDB" id="A0A0G0U2F3"/>
<dbReference type="InterPro" id="IPR036265">
    <property type="entry name" value="HIT-like_sf"/>
</dbReference>
<accession>A0A0G0U2F3</accession>
<feature type="domain" description="HIT" evidence="1">
    <location>
        <begin position="54"/>
        <end position="116"/>
    </location>
</feature>
<proteinExistence type="predicted"/>
<dbReference type="Gene3D" id="3.30.428.10">
    <property type="entry name" value="HIT-like"/>
    <property type="match status" value="1"/>
</dbReference>
<evidence type="ECO:0000313" key="2">
    <source>
        <dbReference type="EMBL" id="KKR83263.1"/>
    </source>
</evidence>
<dbReference type="SUPFAM" id="SSF54197">
    <property type="entry name" value="HIT-like"/>
    <property type="match status" value="1"/>
</dbReference>
<evidence type="ECO:0000313" key="3">
    <source>
        <dbReference type="Proteomes" id="UP000034601"/>
    </source>
</evidence>
<dbReference type="InterPro" id="IPR011146">
    <property type="entry name" value="HIT-like"/>
</dbReference>
<organism evidence="2 3">
    <name type="scientific">Candidatus Daviesbacteria bacterium GW2011_GWA2_40_9</name>
    <dbReference type="NCBI Taxonomy" id="1618424"/>
    <lineage>
        <taxon>Bacteria</taxon>
        <taxon>Candidatus Daviesiibacteriota</taxon>
    </lineage>
</organism>
<protein>
    <recommendedName>
        <fullName evidence="1">HIT domain-containing protein</fullName>
    </recommendedName>
</protein>
<dbReference type="EMBL" id="LCAB01000007">
    <property type="protein sequence ID" value="KKR83263.1"/>
    <property type="molecule type" value="Genomic_DNA"/>
</dbReference>
<sequence>MYRTKKSEDRYQQYRKTESRCPFCTLSGERIIEETKSFYLIKNIYGYDIWDRRKVKIHLLLISKNHIAALQEIEKDMVQEYTDILKKYSERGFDIFTRATVSLTKSQPHFHTHLIKTTGRLLKSVHFNEDPYFLHFS</sequence>
<dbReference type="Proteomes" id="UP000034601">
    <property type="component" value="Unassembled WGS sequence"/>
</dbReference>
<gene>
    <name evidence="2" type="ORF">UU29_C0007G0133</name>
</gene>
<dbReference type="GO" id="GO:0003824">
    <property type="term" value="F:catalytic activity"/>
    <property type="evidence" value="ECO:0007669"/>
    <property type="project" value="InterPro"/>
</dbReference>
<dbReference type="Pfam" id="PF01230">
    <property type="entry name" value="HIT"/>
    <property type="match status" value="1"/>
</dbReference>
<evidence type="ECO:0000259" key="1">
    <source>
        <dbReference type="Pfam" id="PF01230"/>
    </source>
</evidence>
<reference evidence="2 3" key="1">
    <citation type="journal article" date="2015" name="Nature">
        <title>rRNA introns, odd ribosomes, and small enigmatic genomes across a large radiation of phyla.</title>
        <authorList>
            <person name="Brown C.T."/>
            <person name="Hug L.A."/>
            <person name="Thomas B.C."/>
            <person name="Sharon I."/>
            <person name="Castelle C.J."/>
            <person name="Singh A."/>
            <person name="Wilkins M.J."/>
            <person name="Williams K.H."/>
            <person name="Banfield J.F."/>
        </authorList>
    </citation>
    <scope>NUCLEOTIDE SEQUENCE [LARGE SCALE GENOMIC DNA]</scope>
</reference>
<name>A0A0G0U2F3_9BACT</name>